<gene>
    <name evidence="3" type="ORF">ACFYTF_00530</name>
</gene>
<dbReference type="EMBL" id="JBIAMX010000001">
    <property type="protein sequence ID" value="MFF0541305.1"/>
    <property type="molecule type" value="Genomic_DNA"/>
</dbReference>
<organism evidence="3 4">
    <name type="scientific">Nocardia thailandica</name>
    <dbReference type="NCBI Taxonomy" id="257275"/>
    <lineage>
        <taxon>Bacteria</taxon>
        <taxon>Bacillati</taxon>
        <taxon>Actinomycetota</taxon>
        <taxon>Actinomycetes</taxon>
        <taxon>Mycobacteriales</taxon>
        <taxon>Nocardiaceae</taxon>
        <taxon>Nocardia</taxon>
    </lineage>
</organism>
<dbReference type="Proteomes" id="UP001601444">
    <property type="component" value="Unassembled WGS sequence"/>
</dbReference>
<dbReference type="Gene3D" id="2.60.60.30">
    <property type="entry name" value="sav2460 like domains"/>
    <property type="match status" value="1"/>
</dbReference>
<dbReference type="CDD" id="cd06974">
    <property type="entry name" value="TerD_like"/>
    <property type="match status" value="1"/>
</dbReference>
<dbReference type="InterPro" id="IPR051324">
    <property type="entry name" value="Stress/Tellurium_Resist"/>
</dbReference>
<reference evidence="3 4" key="1">
    <citation type="submission" date="2024-10" db="EMBL/GenBank/DDBJ databases">
        <title>The Natural Products Discovery Center: Release of the First 8490 Sequenced Strains for Exploring Actinobacteria Biosynthetic Diversity.</title>
        <authorList>
            <person name="Kalkreuter E."/>
            <person name="Kautsar S.A."/>
            <person name="Yang D."/>
            <person name="Bader C.D."/>
            <person name="Teijaro C.N."/>
            <person name="Fluegel L."/>
            <person name="Davis C.M."/>
            <person name="Simpson J.R."/>
            <person name="Lauterbach L."/>
            <person name="Steele A.D."/>
            <person name="Gui C."/>
            <person name="Meng S."/>
            <person name="Li G."/>
            <person name="Viehrig K."/>
            <person name="Ye F."/>
            <person name="Su P."/>
            <person name="Kiefer A.F."/>
            <person name="Nichols A."/>
            <person name="Cepeda A.J."/>
            <person name="Yan W."/>
            <person name="Fan B."/>
            <person name="Jiang Y."/>
            <person name="Adhikari A."/>
            <person name="Zheng C.-J."/>
            <person name="Schuster L."/>
            <person name="Cowan T.M."/>
            <person name="Smanski M.J."/>
            <person name="Chevrette M.G."/>
            <person name="De Carvalho L.P.S."/>
            <person name="Shen B."/>
        </authorList>
    </citation>
    <scope>NUCLEOTIDE SEQUENCE [LARGE SCALE GENOMIC DNA]</scope>
    <source>
        <strain evidence="3 4">NPDC004045</strain>
    </source>
</reference>
<feature type="domain" description="TerD" evidence="2">
    <location>
        <begin position="98"/>
        <end position="148"/>
    </location>
</feature>
<dbReference type="InterPro" id="IPR003325">
    <property type="entry name" value="TerD"/>
</dbReference>
<protein>
    <submittedName>
        <fullName evidence="3">TerD family protein</fullName>
    </submittedName>
</protein>
<evidence type="ECO:0000256" key="1">
    <source>
        <dbReference type="ARBA" id="ARBA00008775"/>
    </source>
</evidence>
<evidence type="ECO:0000313" key="4">
    <source>
        <dbReference type="Proteomes" id="UP001601444"/>
    </source>
</evidence>
<dbReference type="Pfam" id="PF02342">
    <property type="entry name" value="TerD"/>
    <property type="match status" value="1"/>
</dbReference>
<evidence type="ECO:0000313" key="3">
    <source>
        <dbReference type="EMBL" id="MFF0541305.1"/>
    </source>
</evidence>
<dbReference type="PANTHER" id="PTHR32097">
    <property type="entry name" value="CAMP-BINDING PROTEIN 1-RELATED"/>
    <property type="match status" value="1"/>
</dbReference>
<dbReference type="PANTHER" id="PTHR32097:SF4">
    <property type="entry name" value="GENERAL STRESS PROTEIN 16U"/>
    <property type="match status" value="1"/>
</dbReference>
<keyword evidence="4" id="KW-1185">Reference proteome</keyword>
<dbReference type="RefSeq" id="WP_387698613.1">
    <property type="nucleotide sequence ID" value="NZ_JBIAMX010000001.1"/>
</dbReference>
<evidence type="ECO:0000259" key="2">
    <source>
        <dbReference type="Pfam" id="PF02342"/>
    </source>
</evidence>
<proteinExistence type="inferred from homology"/>
<sequence length="508" mass="53060">MIELKPGQNTALGADIVRFTIEDAAGAPAELGALVVGTDLQVGDDRDAVRPAQPAAPGVRLSADGVEVTLSQVRADAHAVLLLASAATALPGLTAVLSENGTATARFAIVPAAGESALICFELYRRAGAWKLRAVGQGYAGGAAQLLAAHGAKPVAAPVAPAAPTVVEARFQPPPVPTEVEHGLQRLWMIFEDAARSAASLVSSREYAANRLDQELSAAVADPALRNSPAGEAARAQAQRRHDELVATAEAAHQRDADQLAGELAEADTLVPQAMASWLSPVWATPPRPSDGIRLGELHAPDRGGLRVPYCVPVPLNRPLWVDTESSLAAAPVVGALLARLLAAVPDRRTVFDIIDLTGGLADLAGALGPRLAGPVVSDHLGISARLGELAHRAELADIAYQSGQGVPPTEHRVLVVSDFPHGYQSSDVVRVGQLMMRGDLIGLSLVIVGSGNVDQTDSTLAMLAQSCRQLPTMPGSPLFDPWAGSAWQLELDQLPSEPELRARYLRP</sequence>
<comment type="similarity">
    <text evidence="1">Belongs to the CAPAB/TerDEXZ family.</text>
</comment>
<comment type="caution">
    <text evidence="3">The sequence shown here is derived from an EMBL/GenBank/DDBJ whole genome shotgun (WGS) entry which is preliminary data.</text>
</comment>
<name>A0ABW6PG51_9NOCA</name>
<accession>A0ABW6PG51</accession>